<dbReference type="Proteomes" id="UP000019251">
    <property type="component" value="Unassembled WGS sequence"/>
</dbReference>
<reference evidence="2 3" key="1">
    <citation type="submission" date="2012-12" db="EMBL/GenBank/DDBJ databases">
        <title>Novel taxa of Listeriaceae from agricultural environments in the United States.</title>
        <authorList>
            <person name="den Bakker H.C."/>
            <person name="Allred A."/>
            <person name="Warchocki S."/>
            <person name="Wright E.M."/>
            <person name="Burrell A."/>
            <person name="Nightingale K.K."/>
            <person name="Kephart D."/>
            <person name="Wiedmann M."/>
        </authorList>
    </citation>
    <scope>NUCLEOTIDE SEQUENCE [LARGE SCALE GENOMIC DNA]</scope>
    <source>
        <strain evidence="2 3">FSL F6-1183</strain>
    </source>
</reference>
<accession>A0A829R8L2</accession>
<feature type="coiled-coil region" evidence="1">
    <location>
        <begin position="9"/>
        <end position="53"/>
    </location>
</feature>
<dbReference type="InterPro" id="IPR025014">
    <property type="entry name" value="DUF3958"/>
</dbReference>
<protein>
    <submittedName>
        <fullName evidence="2">Uncharacterized protein</fullName>
    </submittedName>
</protein>
<evidence type="ECO:0000313" key="3">
    <source>
        <dbReference type="Proteomes" id="UP000019251"/>
    </source>
</evidence>
<proteinExistence type="predicted"/>
<dbReference type="EMBL" id="AODG01000006">
    <property type="protein sequence ID" value="EUJ29057.1"/>
    <property type="molecule type" value="Genomic_DNA"/>
</dbReference>
<keyword evidence="1" id="KW-0175">Coiled coil</keyword>
<evidence type="ECO:0000313" key="2">
    <source>
        <dbReference type="EMBL" id="EUJ29057.1"/>
    </source>
</evidence>
<name>A0A829R8L2_LISGR</name>
<comment type="caution">
    <text evidence="2">The sequence shown here is derived from an EMBL/GenBank/DDBJ whole genome shotgun (WGS) entry which is preliminary data.</text>
</comment>
<organism evidence="2 3">
    <name type="scientific">Listeria grayi FSL F6-1183</name>
    <dbReference type="NCBI Taxonomy" id="1265827"/>
    <lineage>
        <taxon>Bacteria</taxon>
        <taxon>Bacillati</taxon>
        <taxon>Bacillota</taxon>
        <taxon>Bacilli</taxon>
        <taxon>Bacillales</taxon>
        <taxon>Listeriaceae</taxon>
        <taxon>Listeria</taxon>
    </lineage>
</organism>
<sequence length="120" mass="14571">MGTLETATAEELTQRLYRIGEEKQEVEGQQRELRRLEEEFQTHLQQKNRLLDEISHTWQKGQMARRTTDRMLQIRKEEQGLMERFWEERETIKKAHQQLEAKEEAVYYQRKAAYEKEATS</sequence>
<gene>
    <name evidence="2" type="ORF">LMUR_05490</name>
</gene>
<evidence type="ECO:0000256" key="1">
    <source>
        <dbReference type="SAM" id="Coils"/>
    </source>
</evidence>
<dbReference type="Pfam" id="PF13125">
    <property type="entry name" value="DUF3958"/>
    <property type="match status" value="1"/>
</dbReference>
<dbReference type="AlphaFoldDB" id="A0A829R8L2"/>